<dbReference type="Pfam" id="PF07956">
    <property type="entry name" value="DUF1690"/>
    <property type="match status" value="1"/>
</dbReference>
<reference evidence="1 2" key="1">
    <citation type="journal article" date="2011" name="Proc. Natl. Acad. Sci. U.S.A.">
        <title>Evolutionary erosion of yeast sex chromosomes by mating-type switching accidents.</title>
        <authorList>
            <person name="Gordon J.L."/>
            <person name="Armisen D."/>
            <person name="Proux-Wera E."/>
            <person name="Oheigeartaigh S.S."/>
            <person name="Byrne K.P."/>
            <person name="Wolfe K.H."/>
        </authorList>
    </citation>
    <scope>NUCLEOTIDE SEQUENCE [LARGE SCALE GENOMIC DNA]</scope>
    <source>
        <strain evidence="2">ATCC 24235 / CBS 4417 / NBRC 1672 / NRRL Y-8282 / UCD 70-5</strain>
    </source>
</reference>
<evidence type="ECO:0000313" key="2">
    <source>
        <dbReference type="Proteomes" id="UP000005666"/>
    </source>
</evidence>
<dbReference type="KEGG" id="tpf:TPHA_0O00580"/>
<evidence type="ECO:0000313" key="1">
    <source>
        <dbReference type="EMBL" id="CCE66028.1"/>
    </source>
</evidence>
<dbReference type="GO" id="GO:0042407">
    <property type="term" value="P:cristae formation"/>
    <property type="evidence" value="ECO:0007669"/>
    <property type="project" value="EnsemblFungi"/>
</dbReference>
<keyword evidence="2" id="KW-1185">Reference proteome</keyword>
<dbReference type="STRING" id="1071381.G8C1K0"/>
<accession>G8C1K0</accession>
<dbReference type="InterPro" id="IPR012471">
    <property type="entry name" value="DUF1690"/>
</dbReference>
<dbReference type="GO" id="GO:0044284">
    <property type="term" value="C:mitochondrial crista junction"/>
    <property type="evidence" value="ECO:0007669"/>
    <property type="project" value="EnsemblFungi"/>
</dbReference>
<dbReference type="AlphaFoldDB" id="G8C1K0"/>
<organism evidence="1 2">
    <name type="scientific">Tetrapisispora phaffii (strain ATCC 24235 / CBS 4417 / NBRC 1672 / NRRL Y-8282 / UCD 70-5)</name>
    <name type="common">Yeast</name>
    <name type="synonym">Fabospora phaffii</name>
    <dbReference type="NCBI Taxonomy" id="1071381"/>
    <lineage>
        <taxon>Eukaryota</taxon>
        <taxon>Fungi</taxon>
        <taxon>Dikarya</taxon>
        <taxon>Ascomycota</taxon>
        <taxon>Saccharomycotina</taxon>
        <taxon>Saccharomycetes</taxon>
        <taxon>Saccharomycetales</taxon>
        <taxon>Saccharomycetaceae</taxon>
        <taxon>Tetrapisispora</taxon>
    </lineage>
</organism>
<proteinExistence type="predicted"/>
<dbReference type="eggNOG" id="ENOG502SDJV">
    <property type="taxonomic scope" value="Eukaryota"/>
</dbReference>
<dbReference type="HOGENOM" id="CLU_093897_3_0_1"/>
<gene>
    <name evidence="1" type="primary">TPHA0O00580</name>
    <name evidence="1" type="ordered locus">TPHA_0O00580</name>
</gene>
<protein>
    <submittedName>
        <fullName evidence="1">Uncharacterized protein</fullName>
    </submittedName>
</protein>
<dbReference type="OMA" id="GKSLNCW"/>
<dbReference type="GeneID" id="11530698"/>
<sequence>MGGQASKSSETQVFIPRSQVDFSESLLATLESSKETDYTRSQIAERYIEQRVSDRLSQLEEDTLKKFETKLELSLNSNTEDSTKEPILSTKLLQNKIEELNKRLSLFENKDSEKKITLQSLDDDKGVRRELLKCLLDNSGKPLNCYDLIQQFKQKVSESTP</sequence>
<dbReference type="OrthoDB" id="5544375at2759"/>
<dbReference type="GO" id="GO:0061617">
    <property type="term" value="C:MICOS complex"/>
    <property type="evidence" value="ECO:0007669"/>
    <property type="project" value="EnsemblFungi"/>
</dbReference>
<dbReference type="EMBL" id="HE612870">
    <property type="protein sequence ID" value="CCE66028.1"/>
    <property type="molecule type" value="Genomic_DNA"/>
</dbReference>
<dbReference type="RefSeq" id="XP_003688462.1">
    <property type="nucleotide sequence ID" value="XM_003688414.1"/>
</dbReference>
<dbReference type="Proteomes" id="UP000005666">
    <property type="component" value="Chromosome 15"/>
</dbReference>
<name>G8C1K0_TETPH</name>